<keyword evidence="2" id="KW-1185">Reference proteome</keyword>
<accession>A0A0M9BS18</accession>
<dbReference type="RefSeq" id="WP_053779510.1">
    <property type="nucleotide sequence ID" value="NZ_LITU01000033.1"/>
</dbReference>
<evidence type="ECO:0000313" key="2">
    <source>
        <dbReference type="Proteomes" id="UP000037688"/>
    </source>
</evidence>
<dbReference type="AlphaFoldDB" id="A0A0M9BS18"/>
<evidence type="ECO:0008006" key="3">
    <source>
        <dbReference type="Google" id="ProtNLM"/>
    </source>
</evidence>
<comment type="caution">
    <text evidence="1">The sequence shown here is derived from an EMBL/GenBank/DDBJ whole genome shotgun (WGS) entry which is preliminary data.</text>
</comment>
<proteinExistence type="predicted"/>
<dbReference type="Proteomes" id="UP000037688">
    <property type="component" value="Unassembled WGS sequence"/>
</dbReference>
<dbReference type="EMBL" id="LITU01000033">
    <property type="protein sequence ID" value="KOY17853.1"/>
    <property type="molecule type" value="Genomic_DNA"/>
</dbReference>
<evidence type="ECO:0000313" key="1">
    <source>
        <dbReference type="EMBL" id="KOY17853.1"/>
    </source>
</evidence>
<name>A0A0M9BS18_9BACL</name>
<gene>
    <name evidence="1" type="ORF">AMS66_03745</name>
</gene>
<sequence length="75" mass="8127">MQIVASYGKSTFGIPKKAISYSSSSPADLKVSADGMFEGVKPSRYKVKFSSGVVRETVTVRVCIRAPQEQELPSN</sequence>
<organism evidence="1 2">
    <name type="scientific">Paenibacillus xylanivorans</name>
    <dbReference type="NCBI Taxonomy" id="1705561"/>
    <lineage>
        <taxon>Bacteria</taxon>
        <taxon>Bacillati</taxon>
        <taxon>Bacillota</taxon>
        <taxon>Bacilli</taxon>
        <taxon>Bacillales</taxon>
        <taxon>Paenibacillaceae</taxon>
        <taxon>Paenibacillus</taxon>
    </lineage>
</organism>
<reference evidence="1 2" key="1">
    <citation type="submission" date="2015-08" db="EMBL/GenBank/DDBJ databases">
        <title>Draft genome sequence of cellulolytic and xylanolytic Paenibacillus sp. A59, isolated from a decaying forest soil from Patagonia, Argentina.</title>
        <authorList>
            <person name="Ghio S."/>
            <person name="Caceres A.M."/>
            <person name="Talia P."/>
            <person name="Grasso D."/>
            <person name="Campos E."/>
        </authorList>
    </citation>
    <scope>NUCLEOTIDE SEQUENCE [LARGE SCALE GENOMIC DNA]</scope>
    <source>
        <strain evidence="1 2">A59</strain>
    </source>
</reference>
<protein>
    <recommendedName>
        <fullName evidence="3">BIG2 domain-containing protein</fullName>
    </recommendedName>
</protein>
<dbReference type="PATRIC" id="fig|1705561.3.peg.253"/>